<comment type="caution">
    <text evidence="1">The sequence shown here is derived from an EMBL/GenBank/DDBJ whole genome shotgun (WGS) entry which is preliminary data.</text>
</comment>
<name>A0ACB7SV41_HYAAI</name>
<evidence type="ECO:0000313" key="2">
    <source>
        <dbReference type="Proteomes" id="UP000821845"/>
    </source>
</evidence>
<dbReference type="Proteomes" id="UP000821845">
    <property type="component" value="Chromosome 2"/>
</dbReference>
<dbReference type="EMBL" id="CM023482">
    <property type="protein sequence ID" value="KAH6938480.1"/>
    <property type="molecule type" value="Genomic_DNA"/>
</dbReference>
<protein>
    <submittedName>
        <fullName evidence="1">Uncharacterized protein</fullName>
    </submittedName>
</protein>
<gene>
    <name evidence="1" type="ORF">HPB50_009910</name>
</gene>
<accession>A0ACB7SV41</accession>
<sequence length="702" mass="79722">MELHERSVDKFSCHECGKLFLKKKYLLEHERWHTTEMPYACHLCPAKFRRKYYMEVHVRGHTGEKPYKCEECEQSFTQLHSRKRHMHRVHRDAKLKDSSDMDGTQQTRSAETSRDEAIRDGESGTTDGSIKAPMKKHSSTVSRKYKCSMCGQRFTAGSSLQQHKILHTGKRPFACSTCSQKFSQKAGLLLHQRYHTEDIPYACELCPAKFCRKLSLKNHQQLHVSGVEFHQCLTCCHVFKSSTALEEHRGWHDRQKPHQCHLCPSSFMRKHALNSHILTHVLRDSTEKPRHACPLCSRRYAQQTSLQIHMRQAHSGVETNAARANDRERTVLLSSLPSMAPPVIIRKKEKQFFQVPANIDIKEEPRSPTTTLLPDMTCRDIKEEAVMRSSPPPLLSLVMESVDIKMEPSSPATTPPPKLRDSPFQDICCDDIKEETTMPSSPTPSSDMSCGDIKEETTPNSPTPSSHPLDVARTSQTSSTETSRDATVVDSEPGIPSGTSRAPVEKCRSGAGSSSHVCDVCGRSLSTKATLKRHHLSHTGERPYACSTCDRRFALKSNLRVHERTHAKDGSNTCKLCPFKANSQLMLARHYRFHKCGLKLHQCLQCDKLFKSGTILEEHQKQHNNKRRPYSCHVCPSSFMVKSQLDNHMLIHVQDDQTPHSCPVCKKCFSWWPSLITHMGQEHGDIENRVAVAENRPQKSVT</sequence>
<organism evidence="1 2">
    <name type="scientific">Hyalomma asiaticum</name>
    <name type="common">Tick</name>
    <dbReference type="NCBI Taxonomy" id="266040"/>
    <lineage>
        <taxon>Eukaryota</taxon>
        <taxon>Metazoa</taxon>
        <taxon>Ecdysozoa</taxon>
        <taxon>Arthropoda</taxon>
        <taxon>Chelicerata</taxon>
        <taxon>Arachnida</taxon>
        <taxon>Acari</taxon>
        <taxon>Parasitiformes</taxon>
        <taxon>Ixodida</taxon>
        <taxon>Ixodoidea</taxon>
        <taxon>Ixodidae</taxon>
        <taxon>Hyalomminae</taxon>
        <taxon>Hyalomma</taxon>
    </lineage>
</organism>
<proteinExistence type="predicted"/>
<keyword evidence="2" id="KW-1185">Reference proteome</keyword>
<evidence type="ECO:0000313" key="1">
    <source>
        <dbReference type="EMBL" id="KAH6938480.1"/>
    </source>
</evidence>
<reference evidence="1" key="1">
    <citation type="submission" date="2020-05" db="EMBL/GenBank/DDBJ databases">
        <title>Large-scale comparative analyses of tick genomes elucidate their genetic diversity and vector capacities.</title>
        <authorList>
            <person name="Jia N."/>
            <person name="Wang J."/>
            <person name="Shi W."/>
            <person name="Du L."/>
            <person name="Sun Y."/>
            <person name="Zhan W."/>
            <person name="Jiang J."/>
            <person name="Wang Q."/>
            <person name="Zhang B."/>
            <person name="Ji P."/>
            <person name="Sakyi L.B."/>
            <person name="Cui X."/>
            <person name="Yuan T."/>
            <person name="Jiang B."/>
            <person name="Yang W."/>
            <person name="Lam T.T.-Y."/>
            <person name="Chang Q."/>
            <person name="Ding S."/>
            <person name="Wang X."/>
            <person name="Zhu J."/>
            <person name="Ruan X."/>
            <person name="Zhao L."/>
            <person name="Wei J."/>
            <person name="Que T."/>
            <person name="Du C."/>
            <person name="Cheng J."/>
            <person name="Dai P."/>
            <person name="Han X."/>
            <person name="Huang E."/>
            <person name="Gao Y."/>
            <person name="Liu J."/>
            <person name="Shao H."/>
            <person name="Ye R."/>
            <person name="Li L."/>
            <person name="Wei W."/>
            <person name="Wang X."/>
            <person name="Wang C."/>
            <person name="Yang T."/>
            <person name="Huo Q."/>
            <person name="Li W."/>
            <person name="Guo W."/>
            <person name="Chen H."/>
            <person name="Zhou L."/>
            <person name="Ni X."/>
            <person name="Tian J."/>
            <person name="Zhou Y."/>
            <person name="Sheng Y."/>
            <person name="Liu T."/>
            <person name="Pan Y."/>
            <person name="Xia L."/>
            <person name="Li J."/>
            <person name="Zhao F."/>
            <person name="Cao W."/>
        </authorList>
    </citation>
    <scope>NUCLEOTIDE SEQUENCE</scope>
    <source>
        <strain evidence="1">Hyas-2018</strain>
    </source>
</reference>